<evidence type="ECO:0000256" key="10">
    <source>
        <dbReference type="ARBA" id="ARBA00077188"/>
    </source>
</evidence>
<protein>
    <recommendedName>
        <fullName evidence="9">Phosphatidylcholine transfer protein</fullName>
    </recommendedName>
    <alternativeName>
        <fullName evidence="11">START domain-containing protein 2</fullName>
    </alternativeName>
    <alternativeName>
        <fullName evidence="10">StAR-related lipid transfer protein 2</fullName>
    </alternativeName>
</protein>
<evidence type="ECO:0000256" key="11">
    <source>
        <dbReference type="ARBA" id="ARBA00079049"/>
    </source>
</evidence>
<organism evidence="14 15">
    <name type="scientific">Allacma fusca</name>
    <dbReference type="NCBI Taxonomy" id="39272"/>
    <lineage>
        <taxon>Eukaryota</taxon>
        <taxon>Metazoa</taxon>
        <taxon>Ecdysozoa</taxon>
        <taxon>Arthropoda</taxon>
        <taxon>Hexapoda</taxon>
        <taxon>Collembola</taxon>
        <taxon>Symphypleona</taxon>
        <taxon>Sminthuridae</taxon>
        <taxon>Allacma</taxon>
    </lineage>
</organism>
<comment type="subcellular location">
    <subcellularLocation>
        <location evidence="1">Cytoplasm</location>
    </subcellularLocation>
</comment>
<dbReference type="PANTHER" id="PTHR19308">
    <property type="entry name" value="PHOSPHATIDYLCHOLINE TRANSFER PROTEIN"/>
    <property type="match status" value="1"/>
</dbReference>
<dbReference type="EMBL" id="CAJVCH010091715">
    <property type="protein sequence ID" value="CAG7722701.1"/>
    <property type="molecule type" value="Genomic_DNA"/>
</dbReference>
<feature type="compositionally biased region" description="Low complexity" evidence="12">
    <location>
        <begin position="475"/>
        <end position="498"/>
    </location>
</feature>
<dbReference type="Proteomes" id="UP000708208">
    <property type="component" value="Unassembled WGS sequence"/>
</dbReference>
<evidence type="ECO:0000256" key="5">
    <source>
        <dbReference type="ARBA" id="ARBA00022990"/>
    </source>
</evidence>
<evidence type="ECO:0000256" key="12">
    <source>
        <dbReference type="SAM" id="MobiDB-lite"/>
    </source>
</evidence>
<proteinExistence type="predicted"/>
<keyword evidence="7" id="KW-0446">Lipid-binding</keyword>
<dbReference type="SMART" id="SM00234">
    <property type="entry name" value="START"/>
    <property type="match status" value="1"/>
</dbReference>
<feature type="compositionally biased region" description="Polar residues" evidence="12">
    <location>
        <begin position="410"/>
        <end position="429"/>
    </location>
</feature>
<evidence type="ECO:0000256" key="8">
    <source>
        <dbReference type="ARBA" id="ARBA00063535"/>
    </source>
</evidence>
<evidence type="ECO:0000313" key="15">
    <source>
        <dbReference type="Proteomes" id="UP000708208"/>
    </source>
</evidence>
<feature type="region of interest" description="Disordered" evidence="12">
    <location>
        <begin position="380"/>
        <end position="498"/>
    </location>
</feature>
<evidence type="ECO:0000256" key="3">
    <source>
        <dbReference type="ARBA" id="ARBA00022490"/>
    </source>
</evidence>
<dbReference type="GO" id="GO:0008289">
    <property type="term" value="F:lipid binding"/>
    <property type="evidence" value="ECO:0007669"/>
    <property type="project" value="UniProtKB-KW"/>
</dbReference>
<dbReference type="PANTHER" id="PTHR19308:SF8">
    <property type="entry name" value="STAR-RELATED LIPID TRANSFER PROTEIN 7, MITOCHONDRIAL"/>
    <property type="match status" value="1"/>
</dbReference>
<keyword evidence="4" id="KW-0597">Phosphoprotein</keyword>
<reference evidence="14" key="1">
    <citation type="submission" date="2021-06" db="EMBL/GenBank/DDBJ databases">
        <authorList>
            <person name="Hodson N. C."/>
            <person name="Mongue J. A."/>
            <person name="Jaron S. K."/>
        </authorList>
    </citation>
    <scope>NUCLEOTIDE SEQUENCE</scope>
</reference>
<evidence type="ECO:0000256" key="2">
    <source>
        <dbReference type="ARBA" id="ARBA00022448"/>
    </source>
</evidence>
<sequence>MTIESVTCFEWVLNKRKLLEVIMGSRLNGRFNFRNMNMNYVKMLDYFHHEVHGRMKSVETFRYGIRVMFGFLAKECSPIFAQRVIRSYRALQLHSKLWSNHVASLTKSSKPNSKRWVLGLVMYSLCHPKFKTIENEELKSHQDDLDYIHKLTAATVVCPDCKDRLVINKKIPNIKYCHCPNTDVVFNKKSQGFPWSPFVETPDLIIWRKPHPDFEGLYTYKVYGYYDDISPEDFLTTQLDLEYRKKWDNLVLQLKIIDKDEGSSSEVVHWEMKWPKMFSNRDYCFVRRHLVDKRQKSIVIMSKAIKHPTCPESKGIVRVREYWSIMLIKAVKGMDDKGVEFGLTYFDNPGLSLPTWLTNWAAIAAIPDFLNKVRQAARDKRSELQKNQNDVKPGCAAPGPTPKMKKATNPEISSDSKPGATNNKSSSKPTKTRETAKTRESKKNKTDESADSSAKNKEKSSSDESKNPAAEKKLPSVSPSLPAATASAPNTLSSNSNNSVGATKLIFMLWRIVETVKSGTPTHPHESSGVTKAVCEISGILSHHH</sequence>
<evidence type="ECO:0000256" key="7">
    <source>
        <dbReference type="ARBA" id="ARBA00023121"/>
    </source>
</evidence>
<keyword evidence="2" id="KW-0813">Transport</keyword>
<dbReference type="GO" id="GO:0006869">
    <property type="term" value="P:lipid transport"/>
    <property type="evidence" value="ECO:0007669"/>
    <property type="project" value="UniProtKB-KW"/>
</dbReference>
<gene>
    <name evidence="14" type="ORF">AFUS01_LOCUS11821</name>
</gene>
<keyword evidence="6" id="KW-0445">Lipid transport</keyword>
<dbReference type="Pfam" id="PF01852">
    <property type="entry name" value="START"/>
    <property type="match status" value="1"/>
</dbReference>
<evidence type="ECO:0000256" key="1">
    <source>
        <dbReference type="ARBA" id="ARBA00004496"/>
    </source>
</evidence>
<evidence type="ECO:0000256" key="9">
    <source>
        <dbReference type="ARBA" id="ARBA00069061"/>
    </source>
</evidence>
<feature type="domain" description="START" evidence="13">
    <location>
        <begin position="195"/>
        <end position="382"/>
    </location>
</feature>
<comment type="caution">
    <text evidence="14">The sequence shown here is derived from an EMBL/GenBank/DDBJ whole genome shotgun (WGS) entry which is preliminary data.</text>
</comment>
<evidence type="ECO:0000256" key="6">
    <source>
        <dbReference type="ARBA" id="ARBA00023055"/>
    </source>
</evidence>
<accession>A0A8J2P232</accession>
<feature type="compositionally biased region" description="Basic and acidic residues" evidence="12">
    <location>
        <begin position="431"/>
        <end position="474"/>
    </location>
</feature>
<evidence type="ECO:0000259" key="13">
    <source>
        <dbReference type="PROSITE" id="PS50848"/>
    </source>
</evidence>
<keyword evidence="15" id="KW-1185">Reference proteome</keyword>
<dbReference type="OrthoDB" id="1295045at2759"/>
<dbReference type="FunFam" id="3.30.530.20:FF:000017">
    <property type="entry name" value="Phosphatidylcholine transfer protein, putative"/>
    <property type="match status" value="1"/>
</dbReference>
<dbReference type="AlphaFoldDB" id="A0A8J2P232"/>
<dbReference type="PROSITE" id="PS50848">
    <property type="entry name" value="START"/>
    <property type="match status" value="1"/>
</dbReference>
<dbReference type="GO" id="GO:0005829">
    <property type="term" value="C:cytosol"/>
    <property type="evidence" value="ECO:0007669"/>
    <property type="project" value="UniProtKB-ARBA"/>
</dbReference>
<keyword evidence="5" id="KW-0007">Acetylation</keyword>
<dbReference type="InterPro" id="IPR002913">
    <property type="entry name" value="START_lipid-bd_dom"/>
</dbReference>
<name>A0A8J2P232_9HEXA</name>
<evidence type="ECO:0000256" key="4">
    <source>
        <dbReference type="ARBA" id="ARBA00022553"/>
    </source>
</evidence>
<evidence type="ECO:0000313" key="14">
    <source>
        <dbReference type="EMBL" id="CAG7722701.1"/>
    </source>
</evidence>
<comment type="subunit">
    <text evidence="8">Interacts with ACOT13/THEM2.</text>
</comment>
<keyword evidence="3" id="KW-0963">Cytoplasm</keyword>
<dbReference type="InterPro" id="IPR051213">
    <property type="entry name" value="START_lipid_transfer"/>
</dbReference>